<feature type="region of interest" description="Disordered" evidence="2">
    <location>
        <begin position="1005"/>
        <end position="1049"/>
    </location>
</feature>
<keyword evidence="4" id="KW-1185">Reference proteome</keyword>
<feature type="coiled-coil region" evidence="1">
    <location>
        <begin position="923"/>
        <end position="950"/>
    </location>
</feature>
<feature type="compositionally biased region" description="Basic and acidic residues" evidence="2">
    <location>
        <begin position="261"/>
        <end position="277"/>
    </location>
</feature>
<evidence type="ECO:0000313" key="4">
    <source>
        <dbReference type="Proteomes" id="UP001385951"/>
    </source>
</evidence>
<organism evidence="3 4">
    <name type="scientific">Cerrena zonata</name>
    <dbReference type="NCBI Taxonomy" id="2478898"/>
    <lineage>
        <taxon>Eukaryota</taxon>
        <taxon>Fungi</taxon>
        <taxon>Dikarya</taxon>
        <taxon>Basidiomycota</taxon>
        <taxon>Agaricomycotina</taxon>
        <taxon>Agaricomycetes</taxon>
        <taxon>Polyporales</taxon>
        <taxon>Cerrenaceae</taxon>
        <taxon>Cerrena</taxon>
    </lineage>
</organism>
<feature type="compositionally biased region" description="Polar residues" evidence="2">
    <location>
        <begin position="1033"/>
        <end position="1049"/>
    </location>
</feature>
<dbReference type="AlphaFoldDB" id="A0AAW0GHY2"/>
<evidence type="ECO:0008006" key="5">
    <source>
        <dbReference type="Google" id="ProtNLM"/>
    </source>
</evidence>
<dbReference type="EMBL" id="JASBNA010000004">
    <property type="protein sequence ID" value="KAK7692302.1"/>
    <property type="molecule type" value="Genomic_DNA"/>
</dbReference>
<feature type="compositionally biased region" description="Basic and acidic residues" evidence="2">
    <location>
        <begin position="206"/>
        <end position="216"/>
    </location>
</feature>
<feature type="region of interest" description="Disordered" evidence="2">
    <location>
        <begin position="1161"/>
        <end position="1181"/>
    </location>
</feature>
<evidence type="ECO:0000313" key="3">
    <source>
        <dbReference type="EMBL" id="KAK7692302.1"/>
    </source>
</evidence>
<feature type="compositionally biased region" description="Acidic residues" evidence="2">
    <location>
        <begin position="607"/>
        <end position="627"/>
    </location>
</feature>
<evidence type="ECO:0000256" key="1">
    <source>
        <dbReference type="SAM" id="Coils"/>
    </source>
</evidence>
<feature type="compositionally biased region" description="Polar residues" evidence="2">
    <location>
        <begin position="681"/>
        <end position="703"/>
    </location>
</feature>
<name>A0AAW0GHY2_9APHY</name>
<keyword evidence="1" id="KW-0175">Coiled coil</keyword>
<feature type="compositionally biased region" description="Polar residues" evidence="2">
    <location>
        <begin position="238"/>
        <end position="254"/>
    </location>
</feature>
<dbReference type="Proteomes" id="UP001385951">
    <property type="component" value="Unassembled WGS sequence"/>
</dbReference>
<feature type="region of interest" description="Disordered" evidence="2">
    <location>
        <begin position="780"/>
        <end position="804"/>
    </location>
</feature>
<accession>A0AAW0GHY2</accession>
<evidence type="ECO:0000256" key="2">
    <source>
        <dbReference type="SAM" id="MobiDB-lite"/>
    </source>
</evidence>
<reference evidence="3 4" key="1">
    <citation type="submission" date="2022-09" db="EMBL/GenBank/DDBJ databases">
        <authorList>
            <person name="Palmer J.M."/>
        </authorList>
    </citation>
    <scope>NUCLEOTIDE SEQUENCE [LARGE SCALE GENOMIC DNA]</scope>
    <source>
        <strain evidence="3 4">DSM 7382</strain>
    </source>
</reference>
<feature type="compositionally biased region" description="Acidic residues" evidence="2">
    <location>
        <begin position="1166"/>
        <end position="1181"/>
    </location>
</feature>
<feature type="region of interest" description="Disordered" evidence="2">
    <location>
        <begin position="585"/>
        <end position="706"/>
    </location>
</feature>
<feature type="compositionally biased region" description="Low complexity" evidence="2">
    <location>
        <begin position="1005"/>
        <end position="1021"/>
    </location>
</feature>
<protein>
    <recommendedName>
        <fullName evidence="5">Aminotransferase-like plant mobile domain-containing protein</fullName>
    </recommendedName>
</protein>
<feature type="region of interest" description="Disordered" evidence="2">
    <location>
        <begin position="190"/>
        <end position="216"/>
    </location>
</feature>
<sequence length="1181" mass="131540">MSSSQSQWLMTAQGATVNGINATTDIEVAVWSYTTFLRDSIFSYPDGTTPEEYEEYIEGLYQVWKDDTQEQRIQQTPILVARFLELVERYRKDKVPFDLLESFVYQYHSDASIIYDDIALPVTTSARISTNGRRWIEGLYARWASRRRDHGIPDLSIDRTVYLGRLTPDRFDDMKKRKCEIWDFGGPEALPKLPVRHDMSSATAEHTSDENEMEVDHEVLDQTEIQEEQSGYDFRGSTLQRRGQNQDPPEQTIPNRGPKSLRRESTKGKQREQKVESPEQEEDDSNGESHTSSDSYEECGVPSSRVYKATSKPYWKGDIALRKRYWLWKRCNRRLFEWQQAVAPCKNCARNKLPCMIYLALNPGCIACMTSVGKRSCSFVAAMATGHVHLPYSHVIGVYFHTMMISHFMQGLPLLLWPQNFAKVNFYPGIVRGTTEDYLIPKDQVATTKKTALENYNLLSKGNWEPVWYGLPYDDAYRAYSERSSRKPEVRSRYDESVWTIDHYPTVYDMEMVEEYYKMLDAVISRPKWSAYDIYGFLPFLPVVACEPPPGKLRQRHKPPQDRDMSEEEWIEHLVAGGDEEYVSDTDYEDEENPPSGDGGLAQGDIDTPDDGTSGDEVDLIDVDNDAESAGGSGEGGSGQDSDDNSEHSFSADNEETDAPLLQIEGPSTPQRKYTMKETSTDVGSSDKTMTSKASSAGPQTPDATVRRIMAATQSPTRRGRKRGAATVPSREIGRIYPTMSSPHNICISYLPAPMLSDEDVMDVDEREASGRISSVTLRKDHSMKKGMKGKSDSVKKRSVKRARFEDDEGPLPALQVLAIQQSEAVEGDGPDIALPMEKTRGETVNEGFADHLENNPGVNADVRKDPVVQMEELRGISLDDRFVEIENAIVELEEKVVPPNIAKRVLALFTPEGEMPSIAKTIKNMQESQVALRKELESTKAAFSKYQEEVEARFEAYRNQVDERILTTIEQQVQDRLTAILDANLLGPKVDSSPSAIAGAASSAIPTSTTSLPPSTSAGAVTISPARRSPTMAPSSSGNQAGTMSTTSLERRGAALLPSSSLQSNLSISQAPQRHRSVPPMPSSTLFGRTVSTVVHPPLSSALSALTALSDLPTPLPSVAPSRIPPIIPRRAHSELGPRQDDIIFGGSISDLRISEEVRTAPILEEGELNEEEDGDGMEN</sequence>
<feature type="compositionally biased region" description="Low complexity" evidence="2">
    <location>
        <begin position="1061"/>
        <end position="1070"/>
    </location>
</feature>
<comment type="caution">
    <text evidence="3">The sequence shown here is derived from an EMBL/GenBank/DDBJ whole genome shotgun (WGS) entry which is preliminary data.</text>
</comment>
<gene>
    <name evidence="3" type="ORF">QCA50_003927</name>
</gene>
<feature type="region of interest" description="Disordered" evidence="2">
    <location>
        <begin position="1061"/>
        <end position="1085"/>
    </location>
</feature>
<proteinExistence type="predicted"/>
<feature type="region of interest" description="Disordered" evidence="2">
    <location>
        <begin position="238"/>
        <end position="299"/>
    </location>
</feature>